<keyword evidence="3" id="KW-1185">Reference proteome</keyword>
<dbReference type="OrthoDB" id="2352208at2759"/>
<evidence type="ECO:0000313" key="2">
    <source>
        <dbReference type="EMBL" id="CAI2165713.1"/>
    </source>
</evidence>
<organism evidence="2 3">
    <name type="scientific">Funneliformis geosporum</name>
    <dbReference type="NCBI Taxonomy" id="1117311"/>
    <lineage>
        <taxon>Eukaryota</taxon>
        <taxon>Fungi</taxon>
        <taxon>Fungi incertae sedis</taxon>
        <taxon>Mucoromycota</taxon>
        <taxon>Glomeromycotina</taxon>
        <taxon>Glomeromycetes</taxon>
        <taxon>Glomerales</taxon>
        <taxon>Glomeraceae</taxon>
        <taxon>Funneliformis</taxon>
    </lineage>
</organism>
<dbReference type="Proteomes" id="UP001153678">
    <property type="component" value="Unassembled WGS sequence"/>
</dbReference>
<evidence type="ECO:0000313" key="3">
    <source>
        <dbReference type="Proteomes" id="UP001153678"/>
    </source>
</evidence>
<reference evidence="2" key="1">
    <citation type="submission" date="2022-08" db="EMBL/GenBank/DDBJ databases">
        <authorList>
            <person name="Kallberg Y."/>
            <person name="Tangrot J."/>
            <person name="Rosling A."/>
        </authorList>
    </citation>
    <scope>NUCLEOTIDE SEQUENCE</scope>
    <source>
        <strain evidence="2">Wild A</strain>
    </source>
</reference>
<gene>
    <name evidence="2" type="ORF">FWILDA_LOCUS2209</name>
</gene>
<sequence>MCCLKIFRIYFSNTNRESNETFPQNTNPTNVTTPRQGERASTHTVVTIDNDTIIVPIPSSSNAHSLLIKYQKSPEYKDDFTISSSAQSLFFVVLYYEVSERNPDFPRAQLPIISRKAWDLADQEYKDAYELLLEHEEVKKCFDD</sequence>
<evidence type="ECO:0000256" key="1">
    <source>
        <dbReference type="SAM" id="MobiDB-lite"/>
    </source>
</evidence>
<name>A0A9W4WJ76_9GLOM</name>
<accession>A0A9W4WJ76</accession>
<protein>
    <submittedName>
        <fullName evidence="2">12763_t:CDS:1</fullName>
    </submittedName>
</protein>
<comment type="caution">
    <text evidence="2">The sequence shown here is derived from an EMBL/GenBank/DDBJ whole genome shotgun (WGS) entry which is preliminary data.</text>
</comment>
<feature type="region of interest" description="Disordered" evidence="1">
    <location>
        <begin position="18"/>
        <end position="40"/>
    </location>
</feature>
<proteinExistence type="predicted"/>
<dbReference type="AlphaFoldDB" id="A0A9W4WJ76"/>
<dbReference type="EMBL" id="CAMKVN010000244">
    <property type="protein sequence ID" value="CAI2165713.1"/>
    <property type="molecule type" value="Genomic_DNA"/>
</dbReference>
<feature type="compositionally biased region" description="Low complexity" evidence="1">
    <location>
        <begin position="21"/>
        <end position="34"/>
    </location>
</feature>